<dbReference type="Gene3D" id="3.40.50.11440">
    <property type="match status" value="1"/>
</dbReference>
<accession>A0A328UE31</accession>
<organism evidence="4 5">
    <name type="scientific">Hydrogeniiclostridium mannosilyticum</name>
    <dbReference type="NCBI Taxonomy" id="2764322"/>
    <lineage>
        <taxon>Bacteria</taxon>
        <taxon>Bacillati</taxon>
        <taxon>Bacillota</taxon>
        <taxon>Clostridia</taxon>
        <taxon>Eubacteriales</taxon>
        <taxon>Acutalibacteraceae</taxon>
        <taxon>Hydrogeniiclostridium</taxon>
    </lineage>
</organism>
<protein>
    <submittedName>
        <fullName evidence="4">Ferredoxin</fullName>
    </submittedName>
</protein>
<feature type="chain" id="PRO_5039450939" evidence="2">
    <location>
        <begin position="25"/>
        <end position="355"/>
    </location>
</feature>
<evidence type="ECO:0000313" key="4">
    <source>
        <dbReference type="EMBL" id="RAQ30127.1"/>
    </source>
</evidence>
<name>A0A328UE31_9FIRM</name>
<feature type="signal peptide" evidence="2">
    <location>
        <begin position="1"/>
        <end position="24"/>
    </location>
</feature>
<dbReference type="InterPro" id="IPR007160">
    <property type="entry name" value="DUF362"/>
</dbReference>
<feature type="compositionally biased region" description="Low complexity" evidence="1">
    <location>
        <begin position="31"/>
        <end position="63"/>
    </location>
</feature>
<evidence type="ECO:0000313" key="5">
    <source>
        <dbReference type="Proteomes" id="UP000249377"/>
    </source>
</evidence>
<evidence type="ECO:0000256" key="1">
    <source>
        <dbReference type="SAM" id="MobiDB-lite"/>
    </source>
</evidence>
<comment type="caution">
    <text evidence="4">The sequence shown here is derived from an EMBL/GenBank/DDBJ whole genome shotgun (WGS) entry which is preliminary data.</text>
</comment>
<evidence type="ECO:0000256" key="2">
    <source>
        <dbReference type="SAM" id="SignalP"/>
    </source>
</evidence>
<dbReference type="AlphaFoldDB" id="A0A328UE31"/>
<keyword evidence="5" id="KW-1185">Reference proteome</keyword>
<feature type="domain" description="DUF362" evidence="3">
    <location>
        <begin position="97"/>
        <end position="310"/>
    </location>
</feature>
<sequence length="355" mass="37770">MKWKKKCLALISAALLVFSLTACNSEVQNEPSSVPPASSSVTSDAEESQPISSEQPEASSESSMENKAPAVYMTTDISPESLIQIYEALNREATGNVAVKISTGEPGSHYLDANLIKDLVQEVDGTIVECNTAYGGSRASTAYHLQLAADHGYTAIADVDIMDADGSVSLPVAGGTRLTENLVGESYEDYDFFIILSHFKGHRMGGFGGAIKNMSIGIASSSGKCLIHSAGASTTDRMLSTTPQDDFLEAMAEAAKSVADDKGENILYINVMNHLSVDCDCIAYGAEPSMEDIGILASLDPVALDQACVDLVYAAPDGADLIERMESRHAIHALEHAEAIGFGSREYELVRIDEQ</sequence>
<dbReference type="PROSITE" id="PS51257">
    <property type="entry name" value="PROKAR_LIPOPROTEIN"/>
    <property type="match status" value="1"/>
</dbReference>
<dbReference type="EMBL" id="QLYR01000001">
    <property type="protein sequence ID" value="RAQ30127.1"/>
    <property type="molecule type" value="Genomic_DNA"/>
</dbReference>
<gene>
    <name evidence="4" type="ORF">DPQ25_01040</name>
</gene>
<evidence type="ECO:0000259" key="3">
    <source>
        <dbReference type="Pfam" id="PF04015"/>
    </source>
</evidence>
<dbReference type="Proteomes" id="UP000249377">
    <property type="component" value="Unassembled WGS sequence"/>
</dbReference>
<feature type="region of interest" description="Disordered" evidence="1">
    <location>
        <begin position="28"/>
        <end position="66"/>
    </location>
</feature>
<reference evidence="4 5" key="1">
    <citation type="submission" date="2018-06" db="EMBL/GenBank/DDBJ databases">
        <title>Noncontiguous genome sequence of Ruminococcaceae bacterium ASD2818.</title>
        <authorList>
            <person name="Chaplin A.V."/>
            <person name="Sokolova S.R."/>
            <person name="Kochetkova T.O."/>
            <person name="Goltsov A.Y."/>
            <person name="Trofimov D.Y."/>
            <person name="Efimov B.A."/>
        </authorList>
    </citation>
    <scope>NUCLEOTIDE SEQUENCE [LARGE SCALE GENOMIC DNA]</scope>
    <source>
        <strain evidence="4 5">ASD2818</strain>
    </source>
</reference>
<proteinExistence type="predicted"/>
<dbReference type="Pfam" id="PF04015">
    <property type="entry name" value="DUF362"/>
    <property type="match status" value="1"/>
</dbReference>
<keyword evidence="2" id="KW-0732">Signal</keyword>